<protein>
    <recommendedName>
        <fullName evidence="1">DUF6603 domain-containing protein</fullName>
    </recommendedName>
</protein>
<accession>A0ABS4Z110</accession>
<dbReference type="RefSeq" id="WP_209683008.1">
    <property type="nucleotide sequence ID" value="NZ_JAGIOI010000001.1"/>
</dbReference>
<reference evidence="2 3" key="1">
    <citation type="submission" date="2021-03" db="EMBL/GenBank/DDBJ databases">
        <title>Sequencing the genomes of 1000 actinobacteria strains.</title>
        <authorList>
            <person name="Klenk H.-P."/>
        </authorList>
    </citation>
    <scope>NUCLEOTIDE SEQUENCE [LARGE SCALE GENOMIC DNA]</scope>
    <source>
        <strain evidence="2 3">DSM 16005</strain>
    </source>
</reference>
<name>A0ABS4Z110_9MICC</name>
<sequence length="683" mass="70326">MGNSFNVGLDVAGNANGADSSVSVGVWVKGSLELPGLVLSVDNMRISYNLSMVSENGRLGLRLAGPDLGGPDGARAELTLPGFTGGGYLKKVQGSWQGAFTAKMGPVAVNGFAILNPATQSLLLLLSADLPVPIQLSFGFTLAGVGGMVGINRRADSDGLFAALQAGTLAEFMFPRNAVSDAPRILPALAASFPEKDGGFIVGPMLKLGWGTPTLASAALGVFVSDEGVVLLGRFAIVLPFEDAPLIKLQAMMLGTINADGLTIGASLTGSSIVGLPITGDIMLRTRGGSDPLFAFSAGGFHPAFTPPEGMGGLKRIGTEVSPGGFLRARLGAYLAVTTNTVQFGAAAELEAKVAGFGISGGFAFDALIMFDPFGFMADFSAHVSVECADFSIGSIRLSGHFSGPTPWRIRGHASVSILWFDVDVDVPEITWGDSNAPELPAGRIPAEVLANALKDPVNWEQAQGELPAVVQLSPAAAAGTAALHPLANVSFTQNSVPLHLELQRMDGRPLPQPVTLSLLSPANPALSNTSAKFPPSQFRSMDAQAKLAAGGYVSADAGVVLANKPDAGTVAAVRNPAVPETKIMSTQSPVRHAILTRNMYSLAEMHRLQVPEIPRLVTTARDPGAVVLARASTLSDAGVLGADAMAGINAGVAQSLLAGQGAARLDAGILNDVLVAKTWEMA</sequence>
<keyword evidence="3" id="KW-1185">Reference proteome</keyword>
<dbReference type="Proteomes" id="UP000711614">
    <property type="component" value="Unassembled WGS sequence"/>
</dbReference>
<evidence type="ECO:0000313" key="3">
    <source>
        <dbReference type="Proteomes" id="UP000711614"/>
    </source>
</evidence>
<dbReference type="InterPro" id="IPR046538">
    <property type="entry name" value="DUF6603"/>
</dbReference>
<dbReference type="EMBL" id="JAGIOI010000001">
    <property type="protein sequence ID" value="MBP2414729.1"/>
    <property type="molecule type" value="Genomic_DNA"/>
</dbReference>
<proteinExistence type="predicted"/>
<feature type="domain" description="DUF6603" evidence="1">
    <location>
        <begin position="24"/>
        <end position="544"/>
    </location>
</feature>
<dbReference type="Pfam" id="PF20248">
    <property type="entry name" value="DUF6603"/>
    <property type="match status" value="1"/>
</dbReference>
<evidence type="ECO:0000259" key="1">
    <source>
        <dbReference type="Pfam" id="PF20248"/>
    </source>
</evidence>
<evidence type="ECO:0000313" key="2">
    <source>
        <dbReference type="EMBL" id="MBP2414729.1"/>
    </source>
</evidence>
<organism evidence="2 3">
    <name type="scientific">Arthrobacter stackebrandtii</name>
    <dbReference type="NCBI Taxonomy" id="272161"/>
    <lineage>
        <taxon>Bacteria</taxon>
        <taxon>Bacillati</taxon>
        <taxon>Actinomycetota</taxon>
        <taxon>Actinomycetes</taxon>
        <taxon>Micrococcales</taxon>
        <taxon>Micrococcaceae</taxon>
        <taxon>Arthrobacter</taxon>
    </lineage>
</organism>
<comment type="caution">
    <text evidence="2">The sequence shown here is derived from an EMBL/GenBank/DDBJ whole genome shotgun (WGS) entry which is preliminary data.</text>
</comment>
<gene>
    <name evidence="2" type="ORF">JOF48_003528</name>
</gene>